<feature type="transmembrane region" description="Helical" evidence="17">
    <location>
        <begin position="543"/>
        <end position="565"/>
    </location>
</feature>
<evidence type="ECO:0000256" key="3">
    <source>
        <dbReference type="ARBA" id="ARBA00022448"/>
    </source>
</evidence>
<feature type="transmembrane region" description="Helical" evidence="17">
    <location>
        <begin position="151"/>
        <end position="169"/>
    </location>
</feature>
<gene>
    <name evidence="20" type="ORF">TCAL_09384</name>
</gene>
<dbReference type="FunFam" id="1.10.287.70:FF:000055">
    <property type="entry name" value="Polycystic kidney disease 2-like 1"/>
    <property type="match status" value="1"/>
</dbReference>
<feature type="binding site" evidence="14">
    <location>
        <position position="711"/>
    </location>
    <ligand>
        <name>Ca(2+)</name>
        <dbReference type="ChEBI" id="CHEBI:29108"/>
        <label>2</label>
    </ligand>
</feature>
<feature type="region of interest" description="Disordered" evidence="16">
    <location>
        <begin position="1"/>
        <end position="62"/>
    </location>
</feature>
<evidence type="ECO:0000256" key="4">
    <source>
        <dbReference type="ARBA" id="ARBA00022475"/>
    </source>
</evidence>
<keyword evidence="14" id="KW-0109">Calcium transport</keyword>
<evidence type="ECO:0000256" key="13">
    <source>
        <dbReference type="ARBA" id="ARBA00023303"/>
    </source>
</evidence>
<evidence type="ECO:0000256" key="2">
    <source>
        <dbReference type="ARBA" id="ARBA00007200"/>
    </source>
</evidence>
<dbReference type="SUPFAM" id="SSF47473">
    <property type="entry name" value="EF-hand"/>
    <property type="match status" value="1"/>
</dbReference>
<reference evidence="20 21" key="1">
    <citation type="journal article" date="2018" name="Nat. Ecol. Evol.">
        <title>Genomic signatures of mitonuclear coevolution across populations of Tigriopus californicus.</title>
        <authorList>
            <person name="Barreto F.S."/>
            <person name="Watson E.T."/>
            <person name="Lima T.G."/>
            <person name="Willett C.S."/>
            <person name="Edmands S."/>
            <person name="Li W."/>
            <person name="Burton R.S."/>
        </authorList>
    </citation>
    <scope>NUCLEOTIDE SEQUENCE [LARGE SCALE GENOMIC DNA]</scope>
    <source>
        <strain evidence="20 21">San Diego</strain>
    </source>
</reference>
<dbReference type="Gene3D" id="1.10.238.10">
    <property type="entry name" value="EF-hand"/>
    <property type="match status" value="1"/>
</dbReference>
<proteinExistence type="inferred from homology"/>
<keyword evidence="14" id="KW-0107">Calcium channel</keyword>
<evidence type="ECO:0000256" key="8">
    <source>
        <dbReference type="ARBA" id="ARBA00023065"/>
    </source>
</evidence>
<dbReference type="Proteomes" id="UP000318571">
    <property type="component" value="Chromosome 12"/>
</dbReference>
<feature type="disulfide bond" evidence="15">
    <location>
        <begin position="265"/>
        <end position="278"/>
    </location>
</feature>
<sequence length="822" mass="93530">MEGDLVGVPSRPGSHTSQLRSRPASKTSRPVSHASRAESRPGSHVFHQPSRPTTGTSQKAWGEFDEDPDLLIDVDEQCDYDGDDCCVVEAVEDEDEMFHKDSAYLFGPDREAPTKSCWGFFMRCCGGMWSTREMNTSTDRELYVRTTIRELVVYCVFIGILSIMTFGTTSSQQYYYTNIMETLFKEAKSVQNTQDFWKFVQNDFLDKLYWEYTYTNGESTNFICPGGDEAVGPCPITNSDTNILFENRLLGVPRIRQLRVKNGSCELHAEVQRITKTCYDSYAVKHENKSTFGINDTILEPQFSSMTAWEFTEGDDEKLEGVSFSAKLATYSGAGHFQDLRSTRNETEAILEELKQGLWVTRATRFVAIDFTVYNANLNYFCIIKLAFEFPATGGVIPLMSFQTVKLLRYVTQFDYFVMACEICYIVFILYYCVEEIIEINHSRIKYFNNIWNILDIVVIVISSLTMAVIGFSIYVVESNLGELLSDPDKFANFTQLGFLALIMDSAMAVNIFFAWIKFLKYISFNKTMTQLTKTLSRCAKDVAGFGLMFGIFFIAFAQVGYLIFGSSMQDYSSMTDAVFSLLRIILGDFDFNEMEQTERYLGPLYFIAYVMIVFFILINMFLAIINDTYTEVKAEIAARKTVYEIGDYFARGYNNIIGQLGGPRNRAIDLENALKLANDDGNLTYEEVRQNLKKANFSEMEIELFMAKYDKDGEGLNAAEIEDLVEDLDNGEYDEPDLLEEGETEPTAEEEIDGEEAPLPLTKPTDEDIEELEERIDRMESAFAVIVNKIDFVLDKMERVQSGIARKRAAMDMLFAPGSLQ</sequence>
<evidence type="ECO:0000313" key="21">
    <source>
        <dbReference type="Proteomes" id="UP000318571"/>
    </source>
</evidence>
<dbReference type="GO" id="GO:0060170">
    <property type="term" value="C:ciliary membrane"/>
    <property type="evidence" value="ECO:0007669"/>
    <property type="project" value="UniProtKB-SubCell"/>
</dbReference>
<dbReference type="PRINTS" id="PR01433">
    <property type="entry name" value="POLYCYSTIN2"/>
</dbReference>
<comment type="caution">
    <text evidence="20">The sequence shown here is derived from an EMBL/GenBank/DDBJ whole genome shotgun (WGS) entry which is preliminary data.</text>
</comment>
<evidence type="ECO:0000256" key="6">
    <source>
        <dbReference type="ARBA" id="ARBA00022989"/>
    </source>
</evidence>
<evidence type="ECO:0000256" key="11">
    <source>
        <dbReference type="ARBA" id="ARBA00023180"/>
    </source>
</evidence>
<dbReference type="GO" id="GO:0005262">
    <property type="term" value="F:calcium channel activity"/>
    <property type="evidence" value="ECO:0007669"/>
    <property type="project" value="UniProtKB-KW"/>
</dbReference>
<keyword evidence="14" id="KW-0479">Metal-binding</keyword>
<keyword evidence="3" id="KW-0813">Transport</keyword>
<feature type="transmembrane region" description="Helical" evidence="17">
    <location>
        <begin position="605"/>
        <end position="626"/>
    </location>
</feature>
<dbReference type="PANTHER" id="PTHR10877:SF183">
    <property type="entry name" value="AT14535P-RELATED"/>
    <property type="match status" value="1"/>
</dbReference>
<evidence type="ECO:0000256" key="17">
    <source>
        <dbReference type="SAM" id="Phobius"/>
    </source>
</evidence>
<dbReference type="STRING" id="6832.A0A553PTF4"/>
<evidence type="ECO:0000259" key="18">
    <source>
        <dbReference type="Pfam" id="PF08016"/>
    </source>
</evidence>
<feature type="transmembrane region" description="Helical" evidence="17">
    <location>
        <begin position="416"/>
        <end position="434"/>
    </location>
</feature>
<feature type="compositionally biased region" description="Polar residues" evidence="16">
    <location>
        <begin position="13"/>
        <end position="30"/>
    </location>
</feature>
<keyword evidence="11" id="KW-0325">Glycoprotein</keyword>
<evidence type="ECO:0000256" key="15">
    <source>
        <dbReference type="PIRSR" id="PIRSR603915-2"/>
    </source>
</evidence>
<name>A0A553PTF4_TIGCA</name>
<feature type="domain" description="Polycystin cation channel PKD1/PKD2" evidence="18">
    <location>
        <begin position="409"/>
        <end position="633"/>
    </location>
</feature>
<dbReference type="InterPro" id="IPR011992">
    <property type="entry name" value="EF-hand-dom_pair"/>
</dbReference>
<dbReference type="Gene3D" id="1.20.5.340">
    <property type="match status" value="1"/>
</dbReference>
<keyword evidence="13 14" id="KW-0407">Ion channel</keyword>
<evidence type="ECO:0000256" key="10">
    <source>
        <dbReference type="ARBA" id="ARBA00023157"/>
    </source>
</evidence>
<dbReference type="Gene3D" id="1.10.287.70">
    <property type="match status" value="1"/>
</dbReference>
<evidence type="ECO:0000256" key="16">
    <source>
        <dbReference type="SAM" id="MobiDB-lite"/>
    </source>
</evidence>
<keyword evidence="10" id="KW-1015">Disulfide bond</keyword>
<dbReference type="EMBL" id="VCGU01000001">
    <property type="protein sequence ID" value="TRY80961.1"/>
    <property type="molecule type" value="Genomic_DNA"/>
</dbReference>
<dbReference type="InterPro" id="IPR013122">
    <property type="entry name" value="PKD1_2_channel"/>
</dbReference>
<protein>
    <submittedName>
        <fullName evidence="20">Uncharacterized protein</fullName>
    </submittedName>
</protein>
<evidence type="ECO:0000256" key="5">
    <source>
        <dbReference type="ARBA" id="ARBA00022692"/>
    </source>
</evidence>
<dbReference type="InterPro" id="IPR027359">
    <property type="entry name" value="Volt_channel_dom_sf"/>
</dbReference>
<keyword evidence="14" id="KW-0106">Calcium</keyword>
<dbReference type="PANTHER" id="PTHR10877">
    <property type="entry name" value="POLYCYSTIN FAMILY MEMBER"/>
    <property type="match status" value="1"/>
</dbReference>
<dbReference type="Pfam" id="PF20519">
    <property type="entry name" value="Polycystin_dom"/>
    <property type="match status" value="1"/>
</dbReference>
<dbReference type="InterPro" id="IPR046791">
    <property type="entry name" value="Polycystin_dom"/>
</dbReference>
<evidence type="ECO:0000256" key="7">
    <source>
        <dbReference type="ARBA" id="ARBA00023054"/>
    </source>
</evidence>
<dbReference type="Pfam" id="PF08016">
    <property type="entry name" value="PKD_channel"/>
    <property type="match status" value="1"/>
</dbReference>
<keyword evidence="4" id="KW-1003">Cell membrane</keyword>
<keyword evidence="9 17" id="KW-0472">Membrane</keyword>
<evidence type="ECO:0000259" key="19">
    <source>
        <dbReference type="Pfam" id="PF20519"/>
    </source>
</evidence>
<organism evidence="20 21">
    <name type="scientific">Tigriopus californicus</name>
    <name type="common">Marine copepod</name>
    <dbReference type="NCBI Taxonomy" id="6832"/>
    <lineage>
        <taxon>Eukaryota</taxon>
        <taxon>Metazoa</taxon>
        <taxon>Ecdysozoa</taxon>
        <taxon>Arthropoda</taxon>
        <taxon>Crustacea</taxon>
        <taxon>Multicrustacea</taxon>
        <taxon>Hexanauplia</taxon>
        <taxon>Copepoda</taxon>
        <taxon>Harpacticoida</taxon>
        <taxon>Harpacticidae</taxon>
        <taxon>Tigriopus</taxon>
    </lineage>
</organism>
<feature type="domain" description="Polycystin" evidence="19">
    <location>
        <begin position="188"/>
        <end position="408"/>
    </location>
</feature>
<feature type="transmembrane region" description="Helical" evidence="17">
    <location>
        <begin position="454"/>
        <end position="477"/>
    </location>
</feature>
<comment type="subcellular location">
    <subcellularLocation>
        <location evidence="1">Cell projection</location>
        <location evidence="1">Cilium membrane</location>
        <topology evidence="1">Multi-pass membrane protein</topology>
    </subcellularLocation>
</comment>
<comment type="similarity">
    <text evidence="2">Belongs to the polycystin family.</text>
</comment>
<dbReference type="OrthoDB" id="444119at2759"/>
<evidence type="ECO:0000256" key="12">
    <source>
        <dbReference type="ARBA" id="ARBA00023273"/>
    </source>
</evidence>
<evidence type="ECO:0000256" key="9">
    <source>
        <dbReference type="ARBA" id="ARBA00023136"/>
    </source>
</evidence>
<evidence type="ECO:0000256" key="14">
    <source>
        <dbReference type="PIRSR" id="PIRSR603915-1"/>
    </source>
</evidence>
<dbReference type="GO" id="GO:0005509">
    <property type="term" value="F:calcium ion binding"/>
    <property type="evidence" value="ECO:0007669"/>
    <property type="project" value="InterPro"/>
</dbReference>
<keyword evidence="7" id="KW-0175">Coiled coil</keyword>
<feature type="compositionally biased region" description="Polar residues" evidence="16">
    <location>
        <begin position="50"/>
        <end position="59"/>
    </location>
</feature>
<keyword evidence="8 14" id="KW-0406">Ion transport</keyword>
<dbReference type="AlphaFoldDB" id="A0A553PTF4"/>
<keyword evidence="5 17" id="KW-0812">Transmembrane</keyword>
<feature type="transmembrane region" description="Helical" evidence="17">
    <location>
        <begin position="497"/>
        <end position="517"/>
    </location>
</feature>
<keyword evidence="12" id="KW-0966">Cell projection</keyword>
<keyword evidence="21" id="KW-1185">Reference proteome</keyword>
<dbReference type="InterPro" id="IPR051223">
    <property type="entry name" value="Polycystin"/>
</dbReference>
<dbReference type="Gene3D" id="1.20.120.350">
    <property type="entry name" value="Voltage-gated potassium channels. Chain C"/>
    <property type="match status" value="1"/>
</dbReference>
<dbReference type="SUPFAM" id="SSF81324">
    <property type="entry name" value="Voltage-gated potassium channels"/>
    <property type="match status" value="1"/>
</dbReference>
<dbReference type="InterPro" id="IPR003915">
    <property type="entry name" value="PKD_2"/>
</dbReference>
<dbReference type="GO" id="GO:0050982">
    <property type="term" value="P:detection of mechanical stimulus"/>
    <property type="evidence" value="ECO:0007669"/>
    <property type="project" value="TreeGrafter"/>
</dbReference>
<feature type="region of interest" description="Disordered" evidence="16">
    <location>
        <begin position="731"/>
        <end position="767"/>
    </location>
</feature>
<feature type="binding site" evidence="14">
    <location>
        <position position="721"/>
    </location>
    <ligand>
        <name>Ca(2+)</name>
        <dbReference type="ChEBI" id="CHEBI:29108"/>
        <label>2</label>
    </ligand>
</feature>
<evidence type="ECO:0000256" key="1">
    <source>
        <dbReference type="ARBA" id="ARBA00004272"/>
    </source>
</evidence>
<dbReference type="OMA" id="ARIKSKW"/>
<evidence type="ECO:0000313" key="20">
    <source>
        <dbReference type="EMBL" id="TRY80961.1"/>
    </source>
</evidence>
<keyword evidence="6 17" id="KW-1133">Transmembrane helix</keyword>
<accession>A0A553PTF4</accession>
<feature type="binding site" evidence="14">
    <location>
        <position position="713"/>
    </location>
    <ligand>
        <name>Ca(2+)</name>
        <dbReference type="ChEBI" id="CHEBI:29108"/>
        <label>2</label>
    </ligand>
</feature>
<feature type="compositionally biased region" description="Acidic residues" evidence="16">
    <location>
        <begin position="731"/>
        <end position="757"/>
    </location>
</feature>